<organism evidence="5 6">
    <name type="scientific">Crocosphaera watsonii WH 0003</name>
    <dbReference type="NCBI Taxonomy" id="423471"/>
    <lineage>
        <taxon>Bacteria</taxon>
        <taxon>Bacillati</taxon>
        <taxon>Cyanobacteriota</taxon>
        <taxon>Cyanophyceae</taxon>
        <taxon>Oscillatoriophycideae</taxon>
        <taxon>Chroococcales</taxon>
        <taxon>Aphanothecaceae</taxon>
        <taxon>Crocosphaera</taxon>
    </lineage>
</organism>
<dbReference type="Gene3D" id="2.60.40.10">
    <property type="entry name" value="Immunoglobulins"/>
    <property type="match status" value="1"/>
</dbReference>
<evidence type="ECO:0000313" key="5">
    <source>
        <dbReference type="EMBL" id="EHJ13547.1"/>
    </source>
</evidence>
<keyword evidence="2" id="KW-0964">Secreted</keyword>
<dbReference type="PANTHER" id="PTHR23303">
    <property type="entry name" value="CARBOXYPEPTIDASE REGULATORY REGION-CONTAINING"/>
    <property type="match status" value="1"/>
</dbReference>
<evidence type="ECO:0000259" key="4">
    <source>
        <dbReference type="Pfam" id="PF17210"/>
    </source>
</evidence>
<protein>
    <recommendedName>
        <fullName evidence="4">SD-repeat containing protein B domain-containing protein</fullName>
    </recommendedName>
</protein>
<proteinExistence type="predicted"/>
<accession>G5J2P6</accession>
<dbReference type="Proteomes" id="UP000003477">
    <property type="component" value="Unassembled WGS sequence"/>
</dbReference>
<feature type="non-terminal residue" evidence="5">
    <location>
        <position position="299"/>
    </location>
</feature>
<gene>
    <name evidence="5" type="ORF">CWATWH0003_1780t1</name>
</gene>
<dbReference type="InterPro" id="IPR013783">
    <property type="entry name" value="Ig-like_fold"/>
</dbReference>
<dbReference type="EMBL" id="AESD01000268">
    <property type="protein sequence ID" value="EHJ13547.1"/>
    <property type="molecule type" value="Genomic_DNA"/>
</dbReference>
<dbReference type="GO" id="GO:0005576">
    <property type="term" value="C:extracellular region"/>
    <property type="evidence" value="ECO:0007669"/>
    <property type="project" value="UniProtKB-SubCell"/>
</dbReference>
<dbReference type="AlphaFoldDB" id="G5J2P6"/>
<evidence type="ECO:0000313" key="6">
    <source>
        <dbReference type="Proteomes" id="UP000003477"/>
    </source>
</evidence>
<dbReference type="PANTHER" id="PTHR23303:SF15">
    <property type="entry name" value="COLOSSIN-A"/>
    <property type="match status" value="1"/>
</dbReference>
<dbReference type="InterPro" id="IPR033764">
    <property type="entry name" value="Sdr_B"/>
</dbReference>
<reference evidence="5 6" key="1">
    <citation type="journal article" date="2011" name="Front. Microbiol.">
        <title>Two Strains of Crocosphaera watsonii with Highly Conserved Genomes are Distinguished by Strain-Specific Features.</title>
        <authorList>
            <person name="Bench S.R."/>
            <person name="Ilikchyan I.N."/>
            <person name="Tripp H.J."/>
            <person name="Zehr J.P."/>
        </authorList>
    </citation>
    <scope>NUCLEOTIDE SEQUENCE [LARGE SCALE GENOMIC DNA]</scope>
    <source>
        <strain evidence="5 6">WH 0003</strain>
    </source>
</reference>
<feature type="domain" description="SD-repeat containing protein B" evidence="4">
    <location>
        <begin position="165"/>
        <end position="277"/>
    </location>
</feature>
<evidence type="ECO:0000256" key="1">
    <source>
        <dbReference type="ARBA" id="ARBA00004613"/>
    </source>
</evidence>
<comment type="caution">
    <text evidence="5">The sequence shown here is derived from an EMBL/GenBank/DDBJ whole genome shotgun (WGS) entry which is preliminary data.</text>
</comment>
<name>G5J2P6_CROWT</name>
<evidence type="ECO:0000256" key="2">
    <source>
        <dbReference type="ARBA" id="ARBA00022525"/>
    </source>
</evidence>
<sequence>MDTDTLIGRRENDLTAEVFSIYDDIPPEFLSAIDNPANLELASWILNQCFAGKDSSAVGDDIGTFTFSDVQAAIWTVLGESFNPNGNDLPDLGNDTTDPNASARVDKIVELAEANGGGFVPEYDYTTIFGEQVTGQLGVLLFPDRNTTDDNPFDKQPLIIGVELAKLGDRVWLDSDADGIQDAGENGIEGVTVNLLADTDNDGQIDDVVHTTTTDADGNYHFEVIAGDYVVEFEQPEGFEVSPANQGTDDTVDSDGLISDVVTLSSGESNPTIDQGFYQTASLGDFVFEDSNADGIQDA</sequence>
<dbReference type="Pfam" id="PF17210">
    <property type="entry name" value="SdrD_B"/>
    <property type="match status" value="1"/>
</dbReference>
<evidence type="ECO:0000256" key="3">
    <source>
        <dbReference type="ARBA" id="ARBA00022729"/>
    </source>
</evidence>
<dbReference type="InterPro" id="IPR051417">
    <property type="entry name" value="SDr/BOS_complex"/>
</dbReference>
<comment type="subcellular location">
    <subcellularLocation>
        <location evidence="1">Secreted</location>
    </subcellularLocation>
</comment>
<dbReference type="SUPFAM" id="SSF117074">
    <property type="entry name" value="Hypothetical protein PA1324"/>
    <property type="match status" value="2"/>
</dbReference>
<keyword evidence="3" id="KW-0732">Signal</keyword>